<dbReference type="Proteomes" id="UP000193200">
    <property type="component" value="Unassembled WGS sequence"/>
</dbReference>
<dbReference type="EMBL" id="FWFR01000008">
    <property type="protein sequence ID" value="SLN77617.1"/>
    <property type="molecule type" value="Genomic_DNA"/>
</dbReference>
<dbReference type="GO" id="GO:0006412">
    <property type="term" value="P:translation"/>
    <property type="evidence" value="ECO:0007669"/>
    <property type="project" value="InterPro"/>
</dbReference>
<dbReference type="NCBIfam" id="TIGR01644">
    <property type="entry name" value="phage_P2_V"/>
    <property type="match status" value="1"/>
</dbReference>
<evidence type="ECO:0000313" key="3">
    <source>
        <dbReference type="Proteomes" id="UP000193200"/>
    </source>
</evidence>
<sequence length="168" mass="17813">MRAAIAGLRTRIYSMIARATVRAVSAGLKMQGLDVTILRDETMTAIEHWEGYGLTAHPQPGAEALLLFPAGNREHAIAVAVADRRYRLQGLAAGEVALHDDQGQKIVLRRDRIEVTAPKVVVISDDVQLGAEGGPRVARVGDMVEILAGSSAGLNGRIVEGSGKVRAA</sequence>
<dbReference type="PROSITE" id="PS01108">
    <property type="entry name" value="RIBOSOMAL_L24"/>
    <property type="match status" value="1"/>
</dbReference>
<proteinExistence type="predicted"/>
<dbReference type="InParanoid" id="A0A1Y5TZQ0"/>
<evidence type="ECO:0000313" key="2">
    <source>
        <dbReference type="EMBL" id="SLN77617.1"/>
    </source>
</evidence>
<dbReference type="GO" id="GO:0003735">
    <property type="term" value="F:structural constituent of ribosome"/>
    <property type="evidence" value="ECO:0007669"/>
    <property type="project" value="InterPro"/>
</dbReference>
<dbReference type="RefSeq" id="WP_139839868.1">
    <property type="nucleotide sequence ID" value="NZ_FWFR01000008.1"/>
</dbReference>
<dbReference type="InterPro" id="IPR005825">
    <property type="entry name" value="Ribosomal_uL24_CS"/>
</dbReference>
<feature type="domain" description="Bacteriophage Mu Gp45 N-terminal" evidence="1">
    <location>
        <begin position="18"/>
        <end position="85"/>
    </location>
</feature>
<dbReference type="OrthoDB" id="7364815at2"/>
<dbReference type="GO" id="GO:0005840">
    <property type="term" value="C:ribosome"/>
    <property type="evidence" value="ECO:0007669"/>
    <property type="project" value="InterPro"/>
</dbReference>
<name>A0A1Y5TZQ0_9PROT</name>
<evidence type="ECO:0000259" key="1">
    <source>
        <dbReference type="Pfam" id="PF06890"/>
    </source>
</evidence>
<dbReference type="Pfam" id="PF06890">
    <property type="entry name" value="Phage_Mu_Gp45"/>
    <property type="match status" value="1"/>
</dbReference>
<reference evidence="2 3" key="1">
    <citation type="submission" date="2017-03" db="EMBL/GenBank/DDBJ databases">
        <authorList>
            <person name="Afonso C.L."/>
            <person name="Miller P.J."/>
            <person name="Scott M.A."/>
            <person name="Spackman E."/>
            <person name="Goraichik I."/>
            <person name="Dimitrov K.M."/>
            <person name="Suarez D.L."/>
            <person name="Swayne D.E."/>
        </authorList>
    </citation>
    <scope>NUCLEOTIDE SEQUENCE [LARGE SCALE GENOMIC DNA]</scope>
    <source>
        <strain evidence="2 3">CECT 7691</strain>
    </source>
</reference>
<dbReference type="InterPro" id="IPR053861">
    <property type="entry name" value="Phage_Mu_Gp45_N"/>
</dbReference>
<dbReference type="AlphaFoldDB" id="A0A1Y5TZQ0"/>
<dbReference type="InterPro" id="IPR013046">
    <property type="entry name" value="GpV/Gp45"/>
</dbReference>
<protein>
    <submittedName>
        <fullName evidence="2">Bacteriophage Mu Gp45 protein</fullName>
    </submittedName>
</protein>
<keyword evidence="3" id="KW-1185">Reference proteome</keyword>
<organism evidence="2 3">
    <name type="scientific">Oceanibacterium hippocampi</name>
    <dbReference type="NCBI Taxonomy" id="745714"/>
    <lineage>
        <taxon>Bacteria</taxon>
        <taxon>Pseudomonadati</taxon>
        <taxon>Pseudomonadota</taxon>
        <taxon>Alphaproteobacteria</taxon>
        <taxon>Sneathiellales</taxon>
        <taxon>Sneathiellaceae</taxon>
        <taxon>Oceanibacterium</taxon>
    </lineage>
</organism>
<gene>
    <name evidence="2" type="ORF">OCH7691_04482</name>
</gene>
<accession>A0A1Y5TZQ0</accession>